<dbReference type="InterPro" id="IPR018062">
    <property type="entry name" value="HTH_AraC-typ_CS"/>
</dbReference>
<keyword evidence="2" id="KW-0238">DNA-binding</keyword>
<dbReference type="SMART" id="SM00342">
    <property type="entry name" value="HTH_ARAC"/>
    <property type="match status" value="1"/>
</dbReference>
<keyword evidence="6" id="KW-1185">Reference proteome</keyword>
<reference evidence="5 6" key="1">
    <citation type="submission" date="2021-04" db="EMBL/GenBank/DDBJ databases">
        <title>Paenibacillus sp. DLE-14 whole genome sequence.</title>
        <authorList>
            <person name="Ham Y.J."/>
        </authorList>
    </citation>
    <scope>NUCLEOTIDE SEQUENCE [LARGE SCALE GENOMIC DNA]</scope>
    <source>
        <strain evidence="5 6">DLE-14</strain>
    </source>
</reference>
<feature type="domain" description="HTH araC/xylS-type" evidence="4">
    <location>
        <begin position="187"/>
        <end position="285"/>
    </location>
</feature>
<sequence>MNPLRKHFDPDTSLPIELVLRSTKNLQSELPDHLHDWYEIIYVHSGAGSFFINHTFYEMQAGDLYLIPGNTIHRTLPHSDEPITSSAMFFSGQYVQTTAIGKDAYSFLRCFDKAKTGRNYRIELLPAERTRIESIIDEMNEELLLRQPGYSQAVLLLLQTVLLHTNRKMNPGEPKQQHGGSRPGWLQSALNYIDAHLVDSLSLSALAARAAVSPSYFSRMFKQMTGLNVTEYIIAKRIMHAKELLGDTDYTVAEIASLCGFESLPHFYRMFKKVAGSTPAHYKRVDDRST</sequence>
<protein>
    <submittedName>
        <fullName evidence="5">Helix-turn-helix transcriptional regulator</fullName>
    </submittedName>
</protein>
<dbReference type="Proteomes" id="UP000673394">
    <property type="component" value="Unassembled WGS sequence"/>
</dbReference>
<name>A0ABS5CJQ9_9BACL</name>
<evidence type="ECO:0000313" key="5">
    <source>
        <dbReference type="EMBL" id="MBP3966083.1"/>
    </source>
</evidence>
<dbReference type="PRINTS" id="PR00032">
    <property type="entry name" value="HTHARAC"/>
</dbReference>
<keyword evidence="3" id="KW-0804">Transcription</keyword>
<evidence type="ECO:0000256" key="1">
    <source>
        <dbReference type="ARBA" id="ARBA00023015"/>
    </source>
</evidence>
<dbReference type="InterPro" id="IPR009057">
    <property type="entry name" value="Homeodomain-like_sf"/>
</dbReference>
<dbReference type="SUPFAM" id="SSF51215">
    <property type="entry name" value="Regulatory protein AraC"/>
    <property type="match status" value="1"/>
</dbReference>
<dbReference type="RefSeq" id="WP_210662984.1">
    <property type="nucleotide sequence ID" value="NZ_JAGKSP010000015.1"/>
</dbReference>
<dbReference type="PROSITE" id="PS00041">
    <property type="entry name" value="HTH_ARAC_FAMILY_1"/>
    <property type="match status" value="1"/>
</dbReference>
<dbReference type="Pfam" id="PF02311">
    <property type="entry name" value="AraC_binding"/>
    <property type="match status" value="1"/>
</dbReference>
<dbReference type="PROSITE" id="PS01124">
    <property type="entry name" value="HTH_ARAC_FAMILY_2"/>
    <property type="match status" value="1"/>
</dbReference>
<evidence type="ECO:0000259" key="4">
    <source>
        <dbReference type="PROSITE" id="PS01124"/>
    </source>
</evidence>
<dbReference type="Gene3D" id="1.10.10.60">
    <property type="entry name" value="Homeodomain-like"/>
    <property type="match status" value="2"/>
</dbReference>
<dbReference type="InterPro" id="IPR003313">
    <property type="entry name" value="AraC-bd"/>
</dbReference>
<accession>A0ABS5CJQ9</accession>
<organism evidence="5 6">
    <name type="scientific">Paenibacillus lignilyticus</name>
    <dbReference type="NCBI Taxonomy" id="1172615"/>
    <lineage>
        <taxon>Bacteria</taxon>
        <taxon>Bacillati</taxon>
        <taxon>Bacillota</taxon>
        <taxon>Bacilli</taxon>
        <taxon>Bacillales</taxon>
        <taxon>Paenibacillaceae</taxon>
        <taxon>Paenibacillus</taxon>
    </lineage>
</organism>
<dbReference type="InterPro" id="IPR037923">
    <property type="entry name" value="HTH-like"/>
</dbReference>
<dbReference type="EMBL" id="JAGKSP010000015">
    <property type="protein sequence ID" value="MBP3966083.1"/>
    <property type="molecule type" value="Genomic_DNA"/>
</dbReference>
<gene>
    <name evidence="5" type="ORF">I8J30_25600</name>
</gene>
<dbReference type="PANTHER" id="PTHR43280">
    <property type="entry name" value="ARAC-FAMILY TRANSCRIPTIONAL REGULATOR"/>
    <property type="match status" value="1"/>
</dbReference>
<proteinExistence type="predicted"/>
<dbReference type="Pfam" id="PF12833">
    <property type="entry name" value="HTH_18"/>
    <property type="match status" value="1"/>
</dbReference>
<evidence type="ECO:0000256" key="3">
    <source>
        <dbReference type="ARBA" id="ARBA00023163"/>
    </source>
</evidence>
<dbReference type="InterPro" id="IPR014710">
    <property type="entry name" value="RmlC-like_jellyroll"/>
</dbReference>
<dbReference type="PANTHER" id="PTHR43280:SF28">
    <property type="entry name" value="HTH-TYPE TRANSCRIPTIONAL ACTIVATOR RHAS"/>
    <property type="match status" value="1"/>
</dbReference>
<comment type="caution">
    <text evidence="5">The sequence shown here is derived from an EMBL/GenBank/DDBJ whole genome shotgun (WGS) entry which is preliminary data.</text>
</comment>
<evidence type="ECO:0000313" key="6">
    <source>
        <dbReference type="Proteomes" id="UP000673394"/>
    </source>
</evidence>
<dbReference type="SUPFAM" id="SSF46689">
    <property type="entry name" value="Homeodomain-like"/>
    <property type="match status" value="2"/>
</dbReference>
<evidence type="ECO:0000256" key="2">
    <source>
        <dbReference type="ARBA" id="ARBA00023125"/>
    </source>
</evidence>
<keyword evidence="1" id="KW-0805">Transcription regulation</keyword>
<dbReference type="Gene3D" id="2.60.120.10">
    <property type="entry name" value="Jelly Rolls"/>
    <property type="match status" value="1"/>
</dbReference>
<dbReference type="InterPro" id="IPR018060">
    <property type="entry name" value="HTH_AraC"/>
</dbReference>
<dbReference type="InterPro" id="IPR020449">
    <property type="entry name" value="Tscrpt_reg_AraC-type_HTH"/>
</dbReference>
<dbReference type="CDD" id="cd02208">
    <property type="entry name" value="cupin_RmlC-like"/>
    <property type="match status" value="1"/>
</dbReference>